<keyword evidence="7 9" id="KW-0472">Membrane</keyword>
<comment type="caution">
    <text evidence="12">The sequence shown here is derived from an EMBL/GenBank/DDBJ whole genome shotgun (WGS) entry which is preliminary data.</text>
</comment>
<reference evidence="12 13" key="1">
    <citation type="submission" date="2014-08" db="EMBL/GenBank/DDBJ databases">
        <title>Genomic and Phenotypic Diversity of Colwellia psychrerythraea strains from Disparate Marine Basins.</title>
        <authorList>
            <person name="Techtmann S.M."/>
            <person name="Stelling S.C."/>
            <person name="Utturkar S.M."/>
            <person name="Alshibli N."/>
            <person name="Harris A."/>
            <person name="Brown S.D."/>
            <person name="Hazen T.C."/>
        </authorList>
    </citation>
    <scope>NUCLEOTIDE SEQUENCE [LARGE SCALE GENOMIC DNA]</scope>
    <source>
        <strain evidence="12 13">ND2E</strain>
    </source>
</reference>
<dbReference type="PANTHER" id="PTHR30329">
    <property type="entry name" value="STATOR ELEMENT OF FLAGELLAR MOTOR COMPLEX"/>
    <property type="match status" value="1"/>
</dbReference>
<dbReference type="GO" id="GO:0046930">
    <property type="term" value="C:pore complex"/>
    <property type="evidence" value="ECO:0007669"/>
    <property type="project" value="UniProtKB-KW"/>
</dbReference>
<feature type="signal peptide" evidence="10">
    <location>
        <begin position="1"/>
        <end position="19"/>
    </location>
</feature>
<dbReference type="AlphaFoldDB" id="A0A099KAC2"/>
<dbReference type="RefSeq" id="WP_033095491.1">
    <property type="nucleotide sequence ID" value="NZ_JQED01000055.1"/>
</dbReference>
<dbReference type="InterPro" id="IPR036709">
    <property type="entry name" value="Autotransporte_beta_dom_sf"/>
</dbReference>
<accession>A0A099KAC2</accession>
<evidence type="ECO:0000256" key="3">
    <source>
        <dbReference type="ARBA" id="ARBA00022452"/>
    </source>
</evidence>
<dbReference type="CDD" id="cd07185">
    <property type="entry name" value="OmpA_C-like"/>
    <property type="match status" value="1"/>
</dbReference>
<dbReference type="InterPro" id="IPR006315">
    <property type="entry name" value="OM_autotransptr_brl_dom"/>
</dbReference>
<dbReference type="SUPFAM" id="SSF103088">
    <property type="entry name" value="OmpA-like"/>
    <property type="match status" value="1"/>
</dbReference>
<keyword evidence="3" id="KW-1134">Transmembrane beta strand</keyword>
<sequence length="352" mass="38807" precursor="true">MKTFNITLLAALISSPLAAQGIDKTWEVGVFGDYIKSATGKENKIDWQQIEAGKGLGIDLQKIINEQWNARIELAKTRYDINNGNDTDYGTRFGLDAIYKIEDTGIYAFAGVKRFNNVKSYNAVNVGLGYNVDINDRFSLYSEAVIYRDVDYGFTDQGLKLGVKYAFGEVKKSPVIRKATYQEVAAVPVVAEIIVVDTDNDGVNDKQDTCKNTPANVKVDSNGCPLFLDKSVAVDLNVSFENNSAQIKSDTMTDIQRLADFMKEYQNTSVVIEGHSSAAGSAKYNLTLSQKRADTVKSVLVNTYKIEANRVSAKGFGETQLISQGNTPADHELNRRVVAKIEATVKKMMIKS</sequence>
<keyword evidence="8" id="KW-0998">Cell outer membrane</keyword>
<dbReference type="Gene3D" id="3.30.1330.60">
    <property type="entry name" value="OmpA-like domain"/>
    <property type="match status" value="1"/>
</dbReference>
<dbReference type="Gene3D" id="2.40.128.130">
    <property type="entry name" value="Autotransporter beta-domain"/>
    <property type="match status" value="1"/>
</dbReference>
<dbReference type="GO" id="GO:0009279">
    <property type="term" value="C:cell outer membrane"/>
    <property type="evidence" value="ECO:0007669"/>
    <property type="project" value="UniProtKB-SubCell"/>
</dbReference>
<dbReference type="InterPro" id="IPR011250">
    <property type="entry name" value="OMP/PagP_B-barrel"/>
</dbReference>
<dbReference type="GO" id="GO:0006811">
    <property type="term" value="P:monoatomic ion transport"/>
    <property type="evidence" value="ECO:0007669"/>
    <property type="project" value="UniProtKB-KW"/>
</dbReference>
<dbReference type="GO" id="GO:0015288">
    <property type="term" value="F:porin activity"/>
    <property type="evidence" value="ECO:0007669"/>
    <property type="project" value="UniProtKB-KW"/>
</dbReference>
<keyword evidence="10" id="KW-0732">Signal</keyword>
<organism evidence="12 13">
    <name type="scientific">Colwellia psychrerythraea</name>
    <name type="common">Vibrio psychroerythus</name>
    <dbReference type="NCBI Taxonomy" id="28229"/>
    <lineage>
        <taxon>Bacteria</taxon>
        <taxon>Pseudomonadati</taxon>
        <taxon>Pseudomonadota</taxon>
        <taxon>Gammaproteobacteria</taxon>
        <taxon>Alteromonadales</taxon>
        <taxon>Colwelliaceae</taxon>
        <taxon>Colwellia</taxon>
    </lineage>
</organism>
<keyword evidence="2" id="KW-0813">Transport</keyword>
<protein>
    <submittedName>
        <fullName evidence="12">Outer membrane autotransporter barrel domain protein</fullName>
    </submittedName>
</protein>
<evidence type="ECO:0000256" key="5">
    <source>
        <dbReference type="ARBA" id="ARBA00023065"/>
    </source>
</evidence>
<keyword evidence="6" id="KW-0626">Porin</keyword>
<dbReference type="Pfam" id="PF00691">
    <property type="entry name" value="OmpA"/>
    <property type="match status" value="1"/>
</dbReference>
<gene>
    <name evidence="12" type="ORF">ND2E_0434</name>
</gene>
<evidence type="ECO:0000256" key="8">
    <source>
        <dbReference type="ARBA" id="ARBA00023237"/>
    </source>
</evidence>
<name>A0A099KAC2_COLPS</name>
<proteinExistence type="predicted"/>
<evidence type="ECO:0000256" key="7">
    <source>
        <dbReference type="ARBA" id="ARBA00023136"/>
    </source>
</evidence>
<evidence type="ECO:0000259" key="11">
    <source>
        <dbReference type="PROSITE" id="PS51123"/>
    </source>
</evidence>
<comment type="subcellular location">
    <subcellularLocation>
        <location evidence="1">Cell outer membrane</location>
        <topology evidence="1">Multi-pass membrane protein</topology>
    </subcellularLocation>
</comment>
<feature type="chain" id="PRO_5001948699" evidence="10">
    <location>
        <begin position="20"/>
        <end position="352"/>
    </location>
</feature>
<dbReference type="SUPFAM" id="SSF56925">
    <property type="entry name" value="OMPA-like"/>
    <property type="match status" value="1"/>
</dbReference>
<evidence type="ECO:0000256" key="1">
    <source>
        <dbReference type="ARBA" id="ARBA00004571"/>
    </source>
</evidence>
<evidence type="ECO:0000313" key="13">
    <source>
        <dbReference type="Proteomes" id="UP000029843"/>
    </source>
</evidence>
<dbReference type="InterPro" id="IPR050330">
    <property type="entry name" value="Bact_OuterMem_StrucFunc"/>
</dbReference>
<dbReference type="PROSITE" id="PS51123">
    <property type="entry name" value="OMPA_2"/>
    <property type="match status" value="1"/>
</dbReference>
<evidence type="ECO:0000256" key="9">
    <source>
        <dbReference type="PROSITE-ProRule" id="PRU00473"/>
    </source>
</evidence>
<dbReference type="InterPro" id="IPR006665">
    <property type="entry name" value="OmpA-like"/>
</dbReference>
<evidence type="ECO:0000256" key="6">
    <source>
        <dbReference type="ARBA" id="ARBA00023114"/>
    </source>
</evidence>
<dbReference type="PATRIC" id="fig|28229.4.peg.3917"/>
<feature type="domain" description="OmpA-like" evidence="11">
    <location>
        <begin position="227"/>
        <end position="345"/>
    </location>
</feature>
<dbReference type="PRINTS" id="PR01021">
    <property type="entry name" value="OMPADOMAIN"/>
</dbReference>
<evidence type="ECO:0000256" key="4">
    <source>
        <dbReference type="ARBA" id="ARBA00022692"/>
    </source>
</evidence>
<evidence type="ECO:0000256" key="10">
    <source>
        <dbReference type="SAM" id="SignalP"/>
    </source>
</evidence>
<keyword evidence="5" id="KW-0406">Ion transport</keyword>
<evidence type="ECO:0000313" key="12">
    <source>
        <dbReference type="EMBL" id="KGJ87027.1"/>
    </source>
</evidence>
<dbReference type="NCBIfam" id="TIGR01414">
    <property type="entry name" value="autotrans_barl"/>
    <property type="match status" value="1"/>
</dbReference>
<dbReference type="EMBL" id="JQED01000055">
    <property type="protein sequence ID" value="KGJ87027.1"/>
    <property type="molecule type" value="Genomic_DNA"/>
</dbReference>
<evidence type="ECO:0000256" key="2">
    <source>
        <dbReference type="ARBA" id="ARBA00022448"/>
    </source>
</evidence>
<dbReference type="Proteomes" id="UP000029843">
    <property type="component" value="Unassembled WGS sequence"/>
</dbReference>
<dbReference type="InterPro" id="IPR036737">
    <property type="entry name" value="OmpA-like_sf"/>
</dbReference>
<keyword evidence="4" id="KW-0812">Transmembrane</keyword>
<dbReference type="InterPro" id="IPR006664">
    <property type="entry name" value="OMP_bac"/>
</dbReference>
<dbReference type="OrthoDB" id="9805832at2"/>
<dbReference type="PANTHER" id="PTHR30329:SF21">
    <property type="entry name" value="LIPOPROTEIN YIAD-RELATED"/>
    <property type="match status" value="1"/>
</dbReference>